<organism evidence="1 2">
    <name type="scientific">Eiseniibacteriota bacterium</name>
    <dbReference type="NCBI Taxonomy" id="2212470"/>
    <lineage>
        <taxon>Bacteria</taxon>
        <taxon>Candidatus Eiseniibacteriota</taxon>
    </lineage>
</organism>
<gene>
    <name evidence="1" type="ORF">KJ970_07250</name>
</gene>
<dbReference type="AlphaFoldDB" id="A0A948RYR9"/>
<accession>A0A948RYR9</accession>
<comment type="caution">
    <text evidence="1">The sequence shown here is derived from an EMBL/GenBank/DDBJ whole genome shotgun (WGS) entry which is preliminary data.</text>
</comment>
<evidence type="ECO:0000313" key="1">
    <source>
        <dbReference type="EMBL" id="MBU2690709.1"/>
    </source>
</evidence>
<reference evidence="1" key="1">
    <citation type="submission" date="2021-05" db="EMBL/GenBank/DDBJ databases">
        <title>Energy efficiency and biological interactions define the core microbiome of deep oligotrophic groundwater.</title>
        <authorList>
            <person name="Mehrshad M."/>
            <person name="Lopez-Fernandez M."/>
            <person name="Bell E."/>
            <person name="Bernier-Latmani R."/>
            <person name="Bertilsson S."/>
            <person name="Dopson M."/>
        </authorList>
    </citation>
    <scope>NUCLEOTIDE SEQUENCE</scope>
    <source>
        <strain evidence="1">Modern_marine.mb.64</strain>
    </source>
</reference>
<dbReference type="EMBL" id="JAHJDP010000034">
    <property type="protein sequence ID" value="MBU2690709.1"/>
    <property type="molecule type" value="Genomic_DNA"/>
</dbReference>
<dbReference type="Proteomes" id="UP000777784">
    <property type="component" value="Unassembled WGS sequence"/>
</dbReference>
<sequence>MNKLSEHYHATNDPGDVSQTKQTVKIGVVRYRSCVTVGIGSGGLFLRVSPPLGKECKLLIPWNEIKNVKEAKLYGRQGVHMAIGDPAVGEITIYKELFEQLRGNLSGVAQ</sequence>
<protein>
    <submittedName>
        <fullName evidence="1">Uncharacterized protein</fullName>
    </submittedName>
</protein>
<name>A0A948RYR9_UNCEI</name>
<proteinExistence type="predicted"/>
<evidence type="ECO:0000313" key="2">
    <source>
        <dbReference type="Proteomes" id="UP000777784"/>
    </source>
</evidence>